<dbReference type="GO" id="GO:0043622">
    <property type="term" value="P:cortical microtubule organization"/>
    <property type="evidence" value="ECO:0007669"/>
    <property type="project" value="TreeGrafter"/>
</dbReference>
<dbReference type="GO" id="GO:0055028">
    <property type="term" value="C:cortical microtubule"/>
    <property type="evidence" value="ECO:0007669"/>
    <property type="project" value="TreeGrafter"/>
</dbReference>
<keyword evidence="4" id="KW-1185">Reference proteome</keyword>
<feature type="region of interest" description="Disordered" evidence="1">
    <location>
        <begin position="228"/>
        <end position="255"/>
    </location>
</feature>
<feature type="region of interest" description="Disordered" evidence="1">
    <location>
        <begin position="64"/>
        <end position="102"/>
    </location>
</feature>
<dbReference type="PANTHER" id="PTHR31949">
    <property type="entry name" value="GASTRIC MUCIN-LIKE PROTEIN"/>
    <property type="match status" value="1"/>
</dbReference>
<feature type="compositionally biased region" description="Polar residues" evidence="1">
    <location>
        <begin position="797"/>
        <end position="814"/>
    </location>
</feature>
<feature type="compositionally biased region" description="Low complexity" evidence="1">
    <location>
        <begin position="4648"/>
        <end position="4663"/>
    </location>
</feature>
<feature type="compositionally biased region" description="Low complexity" evidence="1">
    <location>
        <begin position="994"/>
        <end position="1014"/>
    </location>
</feature>
<dbReference type="PROSITE" id="PS50231">
    <property type="entry name" value="RICIN_B_LECTIN"/>
    <property type="match status" value="1"/>
</dbReference>
<dbReference type="EMBL" id="BLLK01000047">
    <property type="protein sequence ID" value="GFH54971.1"/>
    <property type="molecule type" value="Genomic_DNA"/>
</dbReference>
<gene>
    <name evidence="3" type="ORF">CTEN210_11447</name>
</gene>
<accession>A0AAD3CZE4</accession>
<feature type="compositionally biased region" description="Basic and acidic residues" evidence="1">
    <location>
        <begin position="137"/>
        <end position="162"/>
    </location>
</feature>
<feature type="region of interest" description="Disordered" evidence="1">
    <location>
        <begin position="593"/>
        <end position="814"/>
    </location>
</feature>
<feature type="compositionally biased region" description="Basic and acidic residues" evidence="1">
    <location>
        <begin position="183"/>
        <end position="208"/>
    </location>
</feature>
<feature type="region of interest" description="Disordered" evidence="1">
    <location>
        <begin position="391"/>
        <end position="412"/>
    </location>
</feature>
<protein>
    <submittedName>
        <fullName evidence="3">Choice-of-anchor A family protein</fullName>
    </submittedName>
</protein>
<feature type="compositionally biased region" description="Polar residues" evidence="1">
    <location>
        <begin position="894"/>
        <end position="911"/>
    </location>
</feature>
<proteinExistence type="predicted"/>
<feature type="region of interest" description="Disordered" evidence="1">
    <location>
        <begin position="881"/>
        <end position="911"/>
    </location>
</feature>
<dbReference type="Gene3D" id="2.60.120.260">
    <property type="entry name" value="Galactose-binding domain-like"/>
    <property type="match status" value="2"/>
</dbReference>
<sequence>MTGFKGTNIASILLLLNVFLLERRSGVLVLGVQQHGHRRAGSGGSFSKQEPSLVSNFFKLKTHTKQEEDSKGESSAFIDQKDVVQAPKKTKGEERFQDTDAYDFEKHTKQEEDFKSESSSAFIDQKNVVQEALKKRKGEERLQGSDAYDFEKHTKQEEDFKSESSSAFIDQKNVVQEALKKRKGEERLQGSDAYDFEKHTKQEEDFKSESSSAFIDQKNVVQEALKKRKGEERLQGSDAYDFEKHTKQEEDFKSESASAFIDQKDVEKRKGEERLLGSTIIDYVDDKSAAGGGGEEGSIVPKKGDNMRQAIFRPVLGSHEHGRVPSNKKRLDSTFSFPNRHSTFAKSSKEEDAELTQFTEAVRSRNLKGESIMEDNIFTHKSLPLEPLNDEQSRAEDVVRTTTSSRSVRNNDGTKAKVLDSHQVTSRTVSARNRFSSSRSGAMQMPLTAVRFISNYNYDGTDTLHCLKVKNLRVPSKLLIRPCDSIIDQSNWFYFDSNQYLRLSIDSSKCIRWVNTRLFLDNCPLEATNLKRAKFQFNRILTGIEAQKGDNSRQWMIGVDPTDKFDLVRLYLRNGIRDNRSCYAWEMDYASESPSLSPTASPSVTPTAKPSSRPSSHPSAKPSSEPSLRPSSSPSVTPTAEPSMRPSSSPTSKPSSSPSSEPSLLPSDQPSLLPSSEPSLFPSSEPSLLPSSEPSLLPSSEPSRDPSSEPSLLPSSEPSLLPSSEPSLLPSSEPSRSPSSEPSLLPSSEPSREPSLLPSVEPSLLPSAGPSSLPTSEPSLLPSSTPSTIPSDEPSTVPSDSPSRLPSSEPSNFPTECADEVGWVVGGQSEFSGMTCTQLSFSSFSSDWCNVVGNVTDHSYNGKSVKEACCACGGSHYFSTYPSSTPSSRPSISAVPTTDSEAPSELPSSQPSVCIDTPDWEFVHEGASLGCNAIAEYPDDFCERFKDIYFLDKNTYSACCACGGGIHHSTSPSSTPTSRPSIVPSSNPTLSQEPSVAETSSPSGSPSVSQEPSQAPVRQPGTVYDDQECNHSSECKNVGVSFCLPNNDDTIFTSTGKICRASTDSDSDRLLGIKELQENTQEDSAIGLRFRRRDTSAVYDTMSSLFNGVSRAYSPIDNAYRGGILKNANNALIDLDGNTWTAVKLSNVDQSENPYKITQHTWMRFTFTLKTETNAHALCLDFDAIASDARKCFYLAGTDIDPTKHFAPKTTIDMQRAKLLNLASGKVASQISTDIDDVTDAYKAIDGYIDPKDKYLSLPEKNSITKTKHESNPWWEVDFQSTVSINRIVIHKAEKSALDEFDLKICLGNDCTVQVERVVSHNAIIDHRLSTPKSGDKVRIQMVGSGVLALAEVLVFGPDKPNDEGNVVKTFNVPIGKMLMEGISFGYPIWNGIKSQLQSSSSATVVLDRENHLVSDVMVNFSSQITSFHAELKKNEELECSVDLDSLVTGTSFVHVTMPPNCIGNKIEIDGEVSKAQVFGSKENNESVYGRPLINFISLIQDDRSEETSGESSFSKIELYESTVISDDTNMFLPLKVNGVDTSSAISYGNVAAFHQDFGGKIIMSSDKTQATISGNAWKAFELATPILVNPKTSLTFSFTLTEHVEGHAICVDNDLDHDPFVGKDLRCILLAGTQFTQWRHVYRKNLALDGTAFQNADLSSGSLGAAQNGNDGNLNTFTNTGLPGNDSNGNIVDTDFWVQIEYGWVVEEVIIHNRMDSYVKRFNDYTVYIRKVDGTTLAEKRFKKISESGIVRVSGFKDYESEMTPNEDIQVGIKLHNTETSKYPHMIGEILVYGRPLIGRAMSFTINLSDLFPDPDSDSIRYVALIQDNDGSPSQGQSTFSAIQIQDGAQPPSRGTALGQENDFDPEVPHEHVDFGNLVAPDLDSDSTTNSWSDINAHFPSRNDGWKVVSDVTKDPKDDCYYSKFFSYGYNSNNRKETIYHNYLKSAFGSVTENFGFTFSAYGEDRNKEAEEFPICKAGNIQEVDRSGFKESYNATYGITPDNANKKLQYQEPIQGKATASMSSIAKFGERAYGPEKAIEAEDTPSFPHFPKDFRWSVGGSISGYKCIKFGESWVHHEHLADNKLCWKNSFDDPQIFFYQENYVNHKYESWLPSKAVLNEHRKVRKNGRCSSLGSSSGTQVEVCVPKDSPYFLKVEHSGIEGIKGSHGNVIDCLKISDAVSGYENDHLCSTGSGQLIGSVTSLSEKSEKPWYKLKWERVYRVTELEIKIPSNEYFRYQMVNYKIVFLKKGVEVKVYTNKGKPDVDWQKIHKMPDYTNLFPMDVDEIRIELNSPKLEVFDWGNERNLVLAIEGIKVKGNLSVESLMESFKYNPPALPFSGKVKCGDDEDIEKMAFQALICDIPDTIESSEIPSTVKPNFYFESSTKHWWFPHLLVTPSAFQDQIEAFLKSQYTDDEELVNWMKHSKRYGKEDWTQLAEELAKSYKDRFSAQMTTLSNSSFTKYQKSAKCNPHSYVTETEKYFCLDSSAGNIGTTFTYESSAATQGSKYKLLSEDVRDQDNFGLVAIGDIAAATSSADMSPIFIKPGDDNSKSISFKKGCYNAFIELVNFDSKTSVPSVDGMGKLPDKCTRTGVCVVHWCGSDKIVLSATSRRSETKFKISAFIGGQKTAMQETSLNTEYCLRQAEPSSSSCKKSRSFTVPASAFEAANIPSKNKKRRSIMIEKRAKTAETLECFDLPYDWNFEGFDEDSMTGNSTVPKFYTPQFEVPANIVNQTQLQLVDVANEIGGALAVYYTHNYTKRVIKAQVCTDENKSVVLPFDVDIDQSQIGSLVTETAAISDSGTVVVIEDRNKLKIFNLNAVKDVWERIDVATITNVPGIIIQAALSTHGHFLAVLFRGVIPGEGEQEQVLLYQKDKLGLTYSRSEDPLIIDNPSADQVSVYASESGLVSLAVRSKESDKVLQTIQIHFVCSDSNSRFLEGGCQCRDGYVMKSASYGLKKYLEDGDYCIPQVHSTMLSITGNSAEIPLHQKTISGLNLDDLTGGIKLEVRDDSRVFSDVQINDKATVVDVQGQVESKKKLQLTGLKPGKMYALTMKYYETFVRVRFVTRCTCDGDEAEKEKTGAPKAMTIVGQEKGRVYFSFVDNSLCENIFLFTRYAAYEEFSESMDSAISFGTMSRSSDTTCDHETILPNEEVFDNLSLSKLIVGKTYVYCVQAGSSGGAYMPSPYDSSDSSQDLGHSDASCTPHVIQWEASINGVITTEPHSGSLPIEGVTVSYQLLSMDYEDLSCQGCSGNIATSTGGGFEIDFLVAHPYLEGVNHLDEIPVKLKFRKITTGTNEISHTFLCNLGEEVCNDNGHIMFLKHLEFNKKVDVYDATQVMFSGNLFILDTVFAGSAGCPIVNAIVKIYHKVPGSEFPELLTETITDSQGRYEAPVVIGSVINRVEISHLGHKFMAAASNNYDYDGGILISADGVYKGNDFVDISRASMTLEVAGGDCNRPLGKSTAKISILGCDWPGKTIIQDTYNGDTYKKRVVNLPAAVLEIELVEIQDQQGERIDEIWDSFQNPVVFRVIDLRETTELEDKLQEEEDREVHTNTGTAEDEAGDLLAEKDEVMEEEETVRFQYDGTLKMSISIEHPSAYEVENVKYDQLSAKIEFDSFHVIDYMTLFKLRVDLEYEIIKDEVYCSKVDDTHTVNIHSNLGADRMAGFDEFYKSVDYVTQRALTMCSDVDLAGIIDNGRQGSGLCNVTVTPPQDKGGNTFSGIDYTLITGRPNPFGDFTRNLFLSVTSSAKAIDVRHTAKFFIQGNYGKGNGNMFALPTHDPIMILRDPPGGSSYASYENVVTKSKIVASETVVNIASSIDLTIAAGAAFEGDLCSGGGVGAIVLFCTGVSDTEFEGEIPLAGGLSADLMSNSDERSNEISTTWSYTTSEEPTRAGEESDVFIVPNLSVMYEEIFLVKWNRENKTPKLVTRNSRTEFESSVAFDLQADSTKPALSFYSLYHLNLVKIPELESAIASQKDTITEMSSSIICCPSPQKGSCLGKITTTNPGRRCVESDKDYENLKLSTLQMALNGWKNAIKSNEDAKKAAKDENKRISNWFQDNSNWFKDKGGNIEDLNITDIETPLVPKGLISSATMIDGTSQLLNGQEGAGSDNNRDSIRKAMRVQISGDAGMLEMSMSKGSTEAYTKQNCNRIVPGVLGGVLGGLGGFAAAGGALTGGTIAGAGAGAGAFTGLAAAGIGASLASAAFFPIAGGAVAFGTALAGCNYSLDLSAGVGGLSTDVELPGVSLGVEGGMNFEFHIEHSSSITNEDGIETSVSFGLGDPDDGDEIVLDIYHDKKFGSFVFDIVGGITRCRWEKGTTKGEDPKINILSVPSQFIFPDDEIIFDVEFLNVGKLPYSYFLIAQDIDAETSALAMTLDSSQGLDFEGVSVKLLKETPEVRLIRIARDSKGYDFLPAKLALRSACEFAMDYETLIVSEYLYNYVKPGTNEKRLKWIEPCPAVQWAGELKRDQVFLINSSSSSKDSLTVTVFNPQHSKKNSTFVEKLVPKGRLEKISFLYRKKGTAIWRNGKMQSENGLVDMDFAQSEESDYGFISLDWFIGDGLLQDASYEVMIEAKCDKIAGPIEFQYSRDDIITGVIDFNPPEPYGYPQPLEEEVLLGQEMYVEFTEDLDCRTPFSFDIEMTIAGTSESPSSSPSATPQIPSHDSTSDASFDRSLSQNTDFVLRNGDGLHVICEGRRIKFQVDYTSGLSASQMNGQEFTVELGRIGGESVSYIADKNSNPIDHQTKGNIRFTKRFASMDLSRATTRFRLLKRSKDISCSADGERQLRSELSRFSSLQIDDRLNISDVFCDEKTSVLSAEVEIASVPNSRRLLKGFNRSTSSDIFESLKGALNNNKSVGSEHRLLSEGVSYSTRDVRLIPCKEDLEMYSVDVNSESDYGEEVEEEINIHRNGGNRKLRQSESDDKLKSIKGALLKMEEAENMRESKL</sequence>
<feature type="region of interest" description="Disordered" evidence="1">
    <location>
        <begin position="1848"/>
        <end position="1867"/>
    </location>
</feature>
<keyword evidence="2" id="KW-0732">Signal</keyword>
<comment type="caution">
    <text evidence="3">The sequence shown here is derived from an EMBL/GenBank/DDBJ whole genome shotgun (WGS) entry which is preliminary data.</text>
</comment>
<evidence type="ECO:0000256" key="2">
    <source>
        <dbReference type="SAM" id="SignalP"/>
    </source>
</evidence>
<dbReference type="Pfam" id="PF22633">
    <property type="entry name" value="F5_F8_type_C_2"/>
    <property type="match status" value="1"/>
</dbReference>
<dbReference type="PANTHER" id="PTHR31949:SF2">
    <property type="entry name" value="OS05G0480600 PROTEIN"/>
    <property type="match status" value="1"/>
</dbReference>
<organism evidence="3 4">
    <name type="scientific">Chaetoceros tenuissimus</name>
    <dbReference type="NCBI Taxonomy" id="426638"/>
    <lineage>
        <taxon>Eukaryota</taxon>
        <taxon>Sar</taxon>
        <taxon>Stramenopiles</taxon>
        <taxon>Ochrophyta</taxon>
        <taxon>Bacillariophyta</taxon>
        <taxon>Coscinodiscophyceae</taxon>
        <taxon>Chaetocerotophycidae</taxon>
        <taxon>Chaetocerotales</taxon>
        <taxon>Chaetocerotaceae</taxon>
        <taxon>Chaetoceros</taxon>
    </lineage>
</organism>
<feature type="compositionally biased region" description="Low complexity" evidence="1">
    <location>
        <begin position="881"/>
        <end position="893"/>
    </location>
</feature>
<dbReference type="Proteomes" id="UP001054902">
    <property type="component" value="Unassembled WGS sequence"/>
</dbReference>
<name>A0AAD3CZE4_9STRA</name>
<feature type="region of interest" description="Disordered" evidence="1">
    <location>
        <begin position="136"/>
        <end position="166"/>
    </location>
</feature>
<feature type="compositionally biased region" description="Low complexity" evidence="1">
    <location>
        <begin position="622"/>
        <end position="701"/>
    </location>
</feature>
<feature type="region of interest" description="Disordered" evidence="1">
    <location>
        <begin position="4646"/>
        <end position="4673"/>
    </location>
</feature>
<feature type="compositionally biased region" description="Basic and acidic residues" evidence="1">
    <location>
        <begin position="90"/>
        <end position="102"/>
    </location>
</feature>
<feature type="region of interest" description="Disordered" evidence="1">
    <location>
        <begin position="969"/>
        <end position="1025"/>
    </location>
</feature>
<evidence type="ECO:0000313" key="3">
    <source>
        <dbReference type="EMBL" id="GFH54971.1"/>
    </source>
</evidence>
<evidence type="ECO:0000256" key="1">
    <source>
        <dbReference type="SAM" id="MobiDB-lite"/>
    </source>
</evidence>
<dbReference type="SUPFAM" id="SSF49785">
    <property type="entry name" value="Galactose-binding domain-like"/>
    <property type="match status" value="1"/>
</dbReference>
<feature type="compositionally biased region" description="Polar residues" evidence="1">
    <location>
        <begin position="593"/>
        <end position="618"/>
    </location>
</feature>
<feature type="signal peptide" evidence="2">
    <location>
        <begin position="1"/>
        <end position="26"/>
    </location>
</feature>
<feature type="compositionally biased region" description="Polar residues" evidence="1">
    <location>
        <begin position="4664"/>
        <end position="4673"/>
    </location>
</feature>
<feature type="compositionally biased region" description="Low complexity" evidence="1">
    <location>
        <begin position="969"/>
        <end position="986"/>
    </location>
</feature>
<feature type="non-terminal residue" evidence="3">
    <location>
        <position position="4947"/>
    </location>
</feature>
<feature type="compositionally biased region" description="Low complexity" evidence="1">
    <location>
        <begin position="708"/>
        <end position="796"/>
    </location>
</feature>
<dbReference type="InterPro" id="IPR008979">
    <property type="entry name" value="Galactose-bd-like_sf"/>
</dbReference>
<feature type="chain" id="PRO_5042242323" evidence="2">
    <location>
        <begin position="27"/>
        <end position="4947"/>
    </location>
</feature>
<evidence type="ECO:0000313" key="4">
    <source>
        <dbReference type="Proteomes" id="UP001054902"/>
    </source>
</evidence>
<reference evidence="3 4" key="1">
    <citation type="journal article" date="2021" name="Sci. Rep.">
        <title>The genome of the diatom Chaetoceros tenuissimus carries an ancient integrated fragment of an extant virus.</title>
        <authorList>
            <person name="Hongo Y."/>
            <person name="Kimura K."/>
            <person name="Takaki Y."/>
            <person name="Yoshida Y."/>
            <person name="Baba S."/>
            <person name="Kobayashi G."/>
            <person name="Nagasaki K."/>
            <person name="Hano T."/>
            <person name="Tomaru Y."/>
        </authorList>
    </citation>
    <scope>NUCLEOTIDE SEQUENCE [LARGE SCALE GENOMIC DNA]</scope>
    <source>
        <strain evidence="3 4">NIES-3715</strain>
    </source>
</reference>
<feature type="region of interest" description="Disordered" evidence="1">
    <location>
        <begin position="180"/>
        <end position="213"/>
    </location>
</feature>
<feature type="compositionally biased region" description="Basic and acidic residues" evidence="1">
    <location>
        <begin position="229"/>
        <end position="254"/>
    </location>
</feature>